<proteinExistence type="predicted"/>
<dbReference type="Proteomes" id="UP001186944">
    <property type="component" value="Unassembled WGS sequence"/>
</dbReference>
<accession>A0AA88XLJ1</accession>
<dbReference type="PANTHER" id="PTHR35558">
    <property type="entry name" value="SGNH_HYDRO DOMAIN-CONTAINING PROTEIN"/>
    <property type="match status" value="1"/>
</dbReference>
<reference evidence="2" key="1">
    <citation type="submission" date="2019-08" db="EMBL/GenBank/DDBJ databases">
        <title>The improved chromosome-level genome for the pearl oyster Pinctada fucata martensii using PacBio sequencing and Hi-C.</title>
        <authorList>
            <person name="Zheng Z."/>
        </authorList>
    </citation>
    <scope>NUCLEOTIDE SEQUENCE</scope>
    <source>
        <strain evidence="2">ZZ-2019</strain>
        <tissue evidence="2">Adductor muscle</tissue>
    </source>
</reference>
<name>A0AA88XLJ1_PINIB</name>
<feature type="region of interest" description="Disordered" evidence="1">
    <location>
        <begin position="1"/>
        <end position="69"/>
    </location>
</feature>
<organism evidence="2 3">
    <name type="scientific">Pinctada imbricata</name>
    <name type="common">Atlantic pearl-oyster</name>
    <name type="synonym">Pinctada martensii</name>
    <dbReference type="NCBI Taxonomy" id="66713"/>
    <lineage>
        <taxon>Eukaryota</taxon>
        <taxon>Metazoa</taxon>
        <taxon>Spiralia</taxon>
        <taxon>Lophotrochozoa</taxon>
        <taxon>Mollusca</taxon>
        <taxon>Bivalvia</taxon>
        <taxon>Autobranchia</taxon>
        <taxon>Pteriomorphia</taxon>
        <taxon>Pterioida</taxon>
        <taxon>Pterioidea</taxon>
        <taxon>Pteriidae</taxon>
        <taxon>Pinctada</taxon>
    </lineage>
</organism>
<dbReference type="AlphaFoldDB" id="A0AA88XLJ1"/>
<gene>
    <name evidence="2" type="ORF">FSP39_019494</name>
</gene>
<comment type="caution">
    <text evidence="2">The sequence shown here is derived from an EMBL/GenBank/DDBJ whole genome shotgun (WGS) entry which is preliminary data.</text>
</comment>
<evidence type="ECO:0000256" key="1">
    <source>
        <dbReference type="SAM" id="MobiDB-lite"/>
    </source>
</evidence>
<evidence type="ECO:0000313" key="2">
    <source>
        <dbReference type="EMBL" id="KAK3086515.1"/>
    </source>
</evidence>
<evidence type="ECO:0008006" key="4">
    <source>
        <dbReference type="Google" id="ProtNLM"/>
    </source>
</evidence>
<dbReference type="EMBL" id="VSWD01000012">
    <property type="protein sequence ID" value="KAK3086515.1"/>
    <property type="molecule type" value="Genomic_DNA"/>
</dbReference>
<protein>
    <recommendedName>
        <fullName evidence="4">C3H1-type domain-containing protein</fullName>
    </recommendedName>
</protein>
<dbReference type="PANTHER" id="PTHR35558:SF1">
    <property type="entry name" value="ENDONUCLEASE_EXONUCLEASE_PHOSPHATASE DOMAIN-CONTAINING PROTEIN"/>
    <property type="match status" value="1"/>
</dbReference>
<evidence type="ECO:0000313" key="3">
    <source>
        <dbReference type="Proteomes" id="UP001186944"/>
    </source>
</evidence>
<keyword evidence="3" id="KW-1185">Reference proteome</keyword>
<sequence>MLRSSARRSTSQYARGRSRGTPKAPAATMKARSATKRRTSTVVTTCPPETDVNPTQPKSRATLPASSPEEAPTIIQDNDVIDAMPLSPPPQSTITAAHDALTDATSKGTCTCTLNDGVSNHAFPIQPNALVSVTDVLGAHVASSLKSSIFNNEFVHLHKLIPNKANEEPQQQLTLVNGELVIKPKHKEVRINSLDSWTNAFLIYMSIYLSKFPEHAQSLLKYLHTVRTAAQRSTNLSWLDYDVQFRLKRSRNHTIQWDSVDAELWLLYVNPSSTSITNTTPAKAGKCFDFNYKGLCSKPICNYQHLCMKCSKSHPMMNCRVQTSNRQDPKTFRQEYKHTPTTQYAGHQYAGHQYAGHQYAAPQAASKGYGRGQSNTNSKALGYSSYPY</sequence>